<proteinExistence type="predicted"/>
<feature type="compositionally biased region" description="Polar residues" evidence="1">
    <location>
        <begin position="125"/>
        <end position="134"/>
    </location>
</feature>
<dbReference type="PANTHER" id="PTHR47027:SF20">
    <property type="entry name" value="REVERSE TRANSCRIPTASE-LIKE PROTEIN WITH RNA-DIRECTED DNA POLYMERASE DOMAIN"/>
    <property type="match status" value="1"/>
</dbReference>
<accession>A0AA88L9H3</accession>
<evidence type="ECO:0008006" key="4">
    <source>
        <dbReference type="Google" id="ProtNLM"/>
    </source>
</evidence>
<comment type="caution">
    <text evidence="2">The sequence shown here is derived from an EMBL/GenBank/DDBJ whole genome shotgun (WGS) entry which is preliminary data.</text>
</comment>
<dbReference type="EMBL" id="JAVRJZ010000004">
    <property type="protein sequence ID" value="KAK2723373.1"/>
    <property type="molecule type" value="Genomic_DNA"/>
</dbReference>
<evidence type="ECO:0000256" key="1">
    <source>
        <dbReference type="SAM" id="MobiDB-lite"/>
    </source>
</evidence>
<protein>
    <recommendedName>
        <fullName evidence="4">Reverse transcriptase domain-containing protein</fullName>
    </recommendedName>
</protein>
<dbReference type="Proteomes" id="UP001187531">
    <property type="component" value="Unassembled WGS sequence"/>
</dbReference>
<name>A0AA88L9H3_ARTSF</name>
<evidence type="ECO:0000313" key="2">
    <source>
        <dbReference type="EMBL" id="KAK2723373.1"/>
    </source>
</evidence>
<sequence length="154" mass="17563">MPGRSTVEQIFTMRQLIEKTREFRRNAYVAFVDFKAAFDSVDRNSVWLILRSTGLPDKYCKLFEKLYEETESCVQVNGKRSTTFNIKIDVRQGCAAAPESHVAKGSSRDLNSGCENESKEELKNTETSQIVEQKTSPEDIRTSPALDFAFYKES</sequence>
<gene>
    <name evidence="2" type="ORF">QYM36_001889</name>
</gene>
<organism evidence="2 3">
    <name type="scientific">Artemia franciscana</name>
    <name type="common">Brine shrimp</name>
    <name type="synonym">Artemia sanfranciscana</name>
    <dbReference type="NCBI Taxonomy" id="6661"/>
    <lineage>
        <taxon>Eukaryota</taxon>
        <taxon>Metazoa</taxon>
        <taxon>Ecdysozoa</taxon>
        <taxon>Arthropoda</taxon>
        <taxon>Crustacea</taxon>
        <taxon>Branchiopoda</taxon>
        <taxon>Anostraca</taxon>
        <taxon>Artemiidae</taxon>
        <taxon>Artemia</taxon>
    </lineage>
</organism>
<dbReference type="AlphaFoldDB" id="A0AA88L9H3"/>
<feature type="region of interest" description="Disordered" evidence="1">
    <location>
        <begin position="101"/>
        <end position="141"/>
    </location>
</feature>
<evidence type="ECO:0000313" key="3">
    <source>
        <dbReference type="Proteomes" id="UP001187531"/>
    </source>
</evidence>
<dbReference type="PANTHER" id="PTHR47027">
    <property type="entry name" value="REVERSE TRANSCRIPTASE DOMAIN-CONTAINING PROTEIN"/>
    <property type="match status" value="1"/>
</dbReference>
<reference evidence="2" key="1">
    <citation type="submission" date="2023-07" db="EMBL/GenBank/DDBJ databases">
        <title>Chromosome-level genome assembly of Artemia franciscana.</title>
        <authorList>
            <person name="Jo E."/>
        </authorList>
    </citation>
    <scope>NUCLEOTIDE SEQUENCE</scope>
    <source>
        <tissue evidence="2">Whole body</tissue>
    </source>
</reference>
<keyword evidence="3" id="KW-1185">Reference proteome</keyword>